<keyword evidence="2" id="KW-1185">Reference proteome</keyword>
<accession>A0A087UD69</accession>
<dbReference type="EMBL" id="KK119293">
    <property type="protein sequence ID" value="KFM75308.1"/>
    <property type="molecule type" value="Genomic_DNA"/>
</dbReference>
<feature type="non-terminal residue" evidence="1">
    <location>
        <position position="53"/>
    </location>
</feature>
<sequence>KFYDPISSAQTLCTFIVSQYKYKLTEFLQIEWPHNEHGKSSSQICLLISSEKI</sequence>
<evidence type="ECO:0000313" key="2">
    <source>
        <dbReference type="Proteomes" id="UP000054359"/>
    </source>
</evidence>
<gene>
    <name evidence="1" type="ORF">X975_03476</name>
</gene>
<organism evidence="1 2">
    <name type="scientific">Stegodyphus mimosarum</name>
    <name type="common">African social velvet spider</name>
    <dbReference type="NCBI Taxonomy" id="407821"/>
    <lineage>
        <taxon>Eukaryota</taxon>
        <taxon>Metazoa</taxon>
        <taxon>Ecdysozoa</taxon>
        <taxon>Arthropoda</taxon>
        <taxon>Chelicerata</taxon>
        <taxon>Arachnida</taxon>
        <taxon>Araneae</taxon>
        <taxon>Araneomorphae</taxon>
        <taxon>Entelegynae</taxon>
        <taxon>Eresoidea</taxon>
        <taxon>Eresidae</taxon>
        <taxon>Stegodyphus</taxon>
    </lineage>
</organism>
<dbReference type="AlphaFoldDB" id="A0A087UD69"/>
<name>A0A087UD69_STEMI</name>
<reference evidence="1 2" key="1">
    <citation type="submission" date="2013-11" db="EMBL/GenBank/DDBJ databases">
        <title>Genome sequencing of Stegodyphus mimosarum.</title>
        <authorList>
            <person name="Bechsgaard J."/>
        </authorList>
    </citation>
    <scope>NUCLEOTIDE SEQUENCE [LARGE SCALE GENOMIC DNA]</scope>
</reference>
<protein>
    <submittedName>
        <fullName evidence="1">Uncharacterized protein</fullName>
    </submittedName>
</protein>
<feature type="non-terminal residue" evidence="1">
    <location>
        <position position="1"/>
    </location>
</feature>
<proteinExistence type="predicted"/>
<dbReference type="Proteomes" id="UP000054359">
    <property type="component" value="Unassembled WGS sequence"/>
</dbReference>
<evidence type="ECO:0000313" key="1">
    <source>
        <dbReference type="EMBL" id="KFM75308.1"/>
    </source>
</evidence>